<dbReference type="Gene3D" id="3.40.50.12780">
    <property type="entry name" value="N-terminal domain of ligase-like"/>
    <property type="match status" value="1"/>
</dbReference>
<dbReference type="InterPro" id="IPR045851">
    <property type="entry name" value="AMP-bd_C_sf"/>
</dbReference>
<keyword evidence="4" id="KW-0587">Phenylpropanoid metabolism</keyword>
<evidence type="ECO:0000256" key="1">
    <source>
        <dbReference type="ARBA" id="ARBA00004930"/>
    </source>
</evidence>
<accession>A0ABD3TQW6</accession>
<evidence type="ECO:0000259" key="6">
    <source>
        <dbReference type="Pfam" id="PF13193"/>
    </source>
</evidence>
<comment type="similarity">
    <text evidence="2">Belongs to the ATP-dependent AMP-binding enzyme family.</text>
</comment>
<feature type="domain" description="AMP-binding enzyme C-terminal" evidence="6">
    <location>
        <begin position="454"/>
        <end position="531"/>
    </location>
</feature>
<comment type="caution">
    <text evidence="7">The sequence shown here is derived from an EMBL/GenBank/DDBJ whole genome shotgun (WGS) entry which is preliminary data.</text>
</comment>
<keyword evidence="3" id="KW-0436">Ligase</keyword>
<feature type="domain" description="AMP-dependent synthetase/ligase" evidence="5">
    <location>
        <begin position="20"/>
        <end position="404"/>
    </location>
</feature>
<evidence type="ECO:0000313" key="7">
    <source>
        <dbReference type="EMBL" id="KAL3838793.1"/>
    </source>
</evidence>
<dbReference type="SUPFAM" id="SSF56801">
    <property type="entry name" value="Acetyl-CoA synthetase-like"/>
    <property type="match status" value="1"/>
</dbReference>
<gene>
    <name evidence="7" type="ORF">ACJIZ3_023384</name>
</gene>
<dbReference type="PROSITE" id="PS00455">
    <property type="entry name" value="AMP_BINDING"/>
    <property type="match status" value="1"/>
</dbReference>
<dbReference type="GO" id="GO:0106286">
    <property type="term" value="F:(E)-caffeate-CoA ligase activity"/>
    <property type="evidence" value="ECO:0007669"/>
    <property type="project" value="UniProtKB-ARBA"/>
</dbReference>
<dbReference type="InterPro" id="IPR025110">
    <property type="entry name" value="AMP-bd_C"/>
</dbReference>
<dbReference type="InterPro" id="IPR020845">
    <property type="entry name" value="AMP-binding_CS"/>
</dbReference>
<reference evidence="7 8" key="1">
    <citation type="submission" date="2024-12" db="EMBL/GenBank/DDBJ databases">
        <title>The unique morphological basis and parallel evolutionary history of personate flowers in Penstemon.</title>
        <authorList>
            <person name="Depatie T.H."/>
            <person name="Wessinger C.A."/>
        </authorList>
    </citation>
    <scope>NUCLEOTIDE SEQUENCE [LARGE SCALE GENOMIC DNA]</scope>
    <source>
        <strain evidence="7">WTNN_2</strain>
        <tissue evidence="7">Leaf</tissue>
    </source>
</reference>
<name>A0ABD3TQW6_9LAMI</name>
<protein>
    <recommendedName>
        <fullName evidence="9">4-coumarate--CoA ligase</fullName>
    </recommendedName>
</protein>
<sequence>MDELKPTPPNSSPLTPIGFLERAATVYSDCPSIIYNSTIYTWSQTYQRCLKMASSISSLGIKRNDVVSVLAPNIPAMYELHFAIPMSGAVLNTINLRLDPRTVSVLLRHAQPKLVFVDYQSESLIAEALSLFPVNFNRPLLIFITDDSDPIERPRSFRNGFHGYYEDMVLNGDSDFNWVRPENEFDPITLNYTSGTTSSPKGVVHSHRGIFIVSMDSLIEWSVPKEPVYLWTLPMFHANGWSYTWGMAAVGGTNICLRKFDAAIIYDAIRKYDVTHMCGAPVVLNMLCNVPDGRTLEKPVNILTAGAPPPAAVLFRTESLGFVVSHGYGLTETGGLVVCCSWKKKWDRVPAAEKARLKARQGVKTPGMAEVDVIDPETLKSVSRDGKSLGEVVLRGGCVMLGYFKDPEGTSKCMKNGWFYTGDVGVMHPDGYLEIKDRSKDVIISGGENLSSVEVESVLYTHPAVNEAAVVARPDEFWGETPCAFVNLREGVKEKPTEKDVIEFCRAKLPRYMVPKTVVFMEELPKTSTGKIQKFVLREMAKAMGSSKMSRL</sequence>
<dbReference type="Gene3D" id="3.30.300.30">
    <property type="match status" value="1"/>
</dbReference>
<dbReference type="PANTHER" id="PTHR43859">
    <property type="entry name" value="ACYL-ACTIVATING ENZYME"/>
    <property type="match status" value="1"/>
</dbReference>
<dbReference type="Proteomes" id="UP001634393">
    <property type="component" value="Unassembled WGS sequence"/>
</dbReference>
<dbReference type="NCBIfam" id="NF006020">
    <property type="entry name" value="PRK08162.1"/>
    <property type="match status" value="1"/>
</dbReference>
<organism evidence="7 8">
    <name type="scientific">Penstemon smallii</name>
    <dbReference type="NCBI Taxonomy" id="265156"/>
    <lineage>
        <taxon>Eukaryota</taxon>
        <taxon>Viridiplantae</taxon>
        <taxon>Streptophyta</taxon>
        <taxon>Embryophyta</taxon>
        <taxon>Tracheophyta</taxon>
        <taxon>Spermatophyta</taxon>
        <taxon>Magnoliopsida</taxon>
        <taxon>eudicotyledons</taxon>
        <taxon>Gunneridae</taxon>
        <taxon>Pentapetalae</taxon>
        <taxon>asterids</taxon>
        <taxon>lamiids</taxon>
        <taxon>Lamiales</taxon>
        <taxon>Plantaginaceae</taxon>
        <taxon>Cheloneae</taxon>
        <taxon>Penstemon</taxon>
    </lineage>
</organism>
<evidence type="ECO:0000259" key="5">
    <source>
        <dbReference type="Pfam" id="PF00501"/>
    </source>
</evidence>
<evidence type="ECO:0000256" key="3">
    <source>
        <dbReference type="ARBA" id="ARBA00022598"/>
    </source>
</evidence>
<dbReference type="GO" id="GO:0009698">
    <property type="term" value="P:phenylpropanoid metabolic process"/>
    <property type="evidence" value="ECO:0007669"/>
    <property type="project" value="UniProtKB-KW"/>
</dbReference>
<dbReference type="InterPro" id="IPR042099">
    <property type="entry name" value="ANL_N_sf"/>
</dbReference>
<dbReference type="Pfam" id="PF00501">
    <property type="entry name" value="AMP-binding"/>
    <property type="match status" value="1"/>
</dbReference>
<dbReference type="InterPro" id="IPR000873">
    <property type="entry name" value="AMP-dep_synth/lig_dom"/>
</dbReference>
<dbReference type="EMBL" id="JBJXBP010000003">
    <property type="protein sequence ID" value="KAL3838793.1"/>
    <property type="molecule type" value="Genomic_DNA"/>
</dbReference>
<dbReference type="CDD" id="cd12118">
    <property type="entry name" value="ttLC_FACS_AEE21_like"/>
    <property type="match status" value="1"/>
</dbReference>
<dbReference type="FunFam" id="3.30.300.30:FF:000008">
    <property type="entry name" value="2,3-dihydroxybenzoate-AMP ligase"/>
    <property type="match status" value="1"/>
</dbReference>
<dbReference type="PANTHER" id="PTHR43859:SF57">
    <property type="entry name" value="ACYL-ACTIVATING ENZYME 8-RELATED"/>
    <property type="match status" value="1"/>
</dbReference>
<evidence type="ECO:0000256" key="4">
    <source>
        <dbReference type="ARBA" id="ARBA00023051"/>
    </source>
</evidence>
<dbReference type="Pfam" id="PF13193">
    <property type="entry name" value="AMP-binding_C"/>
    <property type="match status" value="1"/>
</dbReference>
<keyword evidence="8" id="KW-1185">Reference proteome</keyword>
<dbReference type="AlphaFoldDB" id="A0ABD3TQW6"/>
<comment type="pathway">
    <text evidence="1">Phytoalexin biosynthesis; 3,4',5-trihydroxystilbene biosynthesis; 3,4',5-trihydroxystilbene from trans-4-coumarate: step 1/2.</text>
</comment>
<evidence type="ECO:0000313" key="8">
    <source>
        <dbReference type="Proteomes" id="UP001634393"/>
    </source>
</evidence>
<evidence type="ECO:0000256" key="2">
    <source>
        <dbReference type="ARBA" id="ARBA00006432"/>
    </source>
</evidence>
<evidence type="ECO:0008006" key="9">
    <source>
        <dbReference type="Google" id="ProtNLM"/>
    </source>
</evidence>
<proteinExistence type="inferred from homology"/>
<dbReference type="FunFam" id="3.40.50.12780:FF:000003">
    <property type="entry name" value="Long-chain-fatty-acid--CoA ligase FadD"/>
    <property type="match status" value="1"/>
</dbReference>